<keyword evidence="16" id="KW-1185">Reference proteome</keyword>
<keyword evidence="6 11" id="KW-0798">TonB box</keyword>
<name>A0A9X2B801_9SPHI</name>
<keyword evidence="2 10" id="KW-0813">Transport</keyword>
<dbReference type="GO" id="GO:0009279">
    <property type="term" value="C:cell outer membrane"/>
    <property type="evidence" value="ECO:0007669"/>
    <property type="project" value="UniProtKB-SubCell"/>
</dbReference>
<evidence type="ECO:0000256" key="4">
    <source>
        <dbReference type="ARBA" id="ARBA00022692"/>
    </source>
</evidence>
<keyword evidence="4 10" id="KW-0812">Transmembrane</keyword>
<accession>A0A9X2B801</accession>
<comment type="caution">
    <text evidence="15">The sequence shown here is derived from an EMBL/GenBank/DDBJ whole genome shotgun (WGS) entry which is preliminary data.</text>
</comment>
<keyword evidence="8 15" id="KW-0675">Receptor</keyword>
<protein>
    <submittedName>
        <fullName evidence="15">TonB-dependent receptor</fullName>
    </submittedName>
</protein>
<evidence type="ECO:0000256" key="10">
    <source>
        <dbReference type="PROSITE-ProRule" id="PRU01360"/>
    </source>
</evidence>
<evidence type="ECO:0000256" key="5">
    <source>
        <dbReference type="ARBA" id="ARBA00022729"/>
    </source>
</evidence>
<evidence type="ECO:0000256" key="6">
    <source>
        <dbReference type="ARBA" id="ARBA00023077"/>
    </source>
</evidence>
<feature type="domain" description="TonB-dependent receptor plug" evidence="14">
    <location>
        <begin position="124"/>
        <end position="234"/>
    </location>
</feature>
<dbReference type="GO" id="GO:0015344">
    <property type="term" value="F:siderophore uptake transmembrane transporter activity"/>
    <property type="evidence" value="ECO:0007669"/>
    <property type="project" value="TreeGrafter"/>
</dbReference>
<keyword evidence="5 12" id="KW-0732">Signal</keyword>
<dbReference type="EMBL" id="JALJEJ010000002">
    <property type="protein sequence ID" value="MCJ8209129.1"/>
    <property type="molecule type" value="Genomic_DNA"/>
</dbReference>
<keyword evidence="7 10" id="KW-0472">Membrane</keyword>
<evidence type="ECO:0000256" key="11">
    <source>
        <dbReference type="RuleBase" id="RU003357"/>
    </source>
</evidence>
<dbReference type="PROSITE" id="PS52016">
    <property type="entry name" value="TONB_DEPENDENT_REC_3"/>
    <property type="match status" value="1"/>
</dbReference>
<evidence type="ECO:0000256" key="12">
    <source>
        <dbReference type="SAM" id="SignalP"/>
    </source>
</evidence>
<organism evidence="15 16">
    <name type="scientific">Mucilaginibacter straminoryzae</name>
    <dbReference type="NCBI Taxonomy" id="2932774"/>
    <lineage>
        <taxon>Bacteria</taxon>
        <taxon>Pseudomonadati</taxon>
        <taxon>Bacteroidota</taxon>
        <taxon>Sphingobacteriia</taxon>
        <taxon>Sphingobacteriales</taxon>
        <taxon>Sphingobacteriaceae</taxon>
        <taxon>Mucilaginibacter</taxon>
    </lineage>
</organism>
<comment type="subcellular location">
    <subcellularLocation>
        <location evidence="1 10">Cell outer membrane</location>
        <topology evidence="1 10">Multi-pass membrane protein</topology>
    </subcellularLocation>
</comment>
<dbReference type="Pfam" id="PF13715">
    <property type="entry name" value="CarbopepD_reg_2"/>
    <property type="match status" value="1"/>
</dbReference>
<sequence>MRKKFTNSIFLLLLINVLLGAFCQTALAQGTSYTVKGRVLDSKGLSLPGASIKVEGSTQGVMADASGSFSITLKAPSILVVSFTGMATRSVSVTSATKTIDVTLSDNGRNLNEVVVVGYGTQKRSDITGSVTTVPKSRLSQLPVTNVLQALEGAVAGVNITTTSSVPGSQPSTLLRGQNSINASSSPFVVVDGIPLSKTGGSLNDINPNDIASMEILKDASAAAIYGTNASNGVILITTKRGTSGKAVIRYTGYGGFENLAHVLQPRDPASFTQKYLDYLSQNNLKQQFTEPVYNAGERANYAAGNTVDWLKEVTQQGYMQDHNLSVSGGTPDVKYFVSGDYLKQKGVVKGYQYNRVSIRSNLDINVTNYLTVGTSAFVTNNNYDGGRANLLFATAMSPYGSVYNPDGTYMIYPQAPEQLYTNPLLGLTTSVINRSVNLVGNGYGEVKFGGILKGLRYRLNVGYNYLPTRYDSYSGRLANTPLGSATARNEETRSYTVDNLLYYTKDIGKHHIDVTGLYGAQQRNYFVSGLTGTGFINDELTFNQIGVAATVSGATVNTSYSGSYADRYALNYQMGRVVYSYDQRYVVTVTGRRDGSSVFGANTSKYGFFPSAALAWNISNESFLQNSKIVNNLKLRGSYGLAGNEAISVYQTITTDGTVRFPFNGISNVGVQASNLGNANLHWESTKQANIGVDFSVLNSRISGTIDAYNSNTSGLLLKRSLPAITGYANVWDNLGKTNNKGLEVTLTTRNIQGSAFRWESSIVYATNKNKIVDLYGDKQSDLGNRWFIGQPINVIYDYKMVGVWQQGEDPSKQDPTAKPGDLKFADLNGDGKITPDDRTVLGQTAPKWTGGITNTFHYKALSLSVFIQTAQGALRNNADYNYADEAGRRNTPAEIGYWTPTNGSQDFQSLSYTNTRGYGYPHDASYTRLKDVTLSYNLPSSIIADWGISNLNVYVSGRNLKTWTNWIGWDPEQTYYTRGSGDYVNNYPLTRTIVFGLNVSLK</sequence>
<dbReference type="PANTHER" id="PTHR30069:SF29">
    <property type="entry name" value="HEMOGLOBIN AND HEMOGLOBIN-HAPTOGLOBIN-BINDING PROTEIN 1-RELATED"/>
    <property type="match status" value="1"/>
</dbReference>
<keyword evidence="3 10" id="KW-1134">Transmembrane beta strand</keyword>
<dbReference type="InterPro" id="IPR008969">
    <property type="entry name" value="CarboxyPept-like_regulatory"/>
</dbReference>
<dbReference type="Gene3D" id="2.170.130.10">
    <property type="entry name" value="TonB-dependent receptor, plug domain"/>
    <property type="match status" value="1"/>
</dbReference>
<evidence type="ECO:0000259" key="13">
    <source>
        <dbReference type="Pfam" id="PF00593"/>
    </source>
</evidence>
<dbReference type="NCBIfam" id="TIGR04056">
    <property type="entry name" value="OMP_RagA_SusC"/>
    <property type="match status" value="1"/>
</dbReference>
<comment type="similarity">
    <text evidence="10 11">Belongs to the TonB-dependent receptor family.</text>
</comment>
<evidence type="ECO:0000259" key="14">
    <source>
        <dbReference type="Pfam" id="PF07715"/>
    </source>
</evidence>
<dbReference type="InterPro" id="IPR037066">
    <property type="entry name" value="Plug_dom_sf"/>
</dbReference>
<evidence type="ECO:0000256" key="3">
    <source>
        <dbReference type="ARBA" id="ARBA00022452"/>
    </source>
</evidence>
<feature type="domain" description="TonB-dependent receptor-like beta-barrel" evidence="13">
    <location>
        <begin position="456"/>
        <end position="962"/>
    </location>
</feature>
<dbReference type="InterPro" id="IPR036942">
    <property type="entry name" value="Beta-barrel_TonB_sf"/>
</dbReference>
<dbReference type="InterPro" id="IPR039426">
    <property type="entry name" value="TonB-dep_rcpt-like"/>
</dbReference>
<dbReference type="InterPro" id="IPR023997">
    <property type="entry name" value="TonB-dep_OMP_SusC/RagA_CS"/>
</dbReference>
<evidence type="ECO:0000313" key="15">
    <source>
        <dbReference type="EMBL" id="MCJ8209129.1"/>
    </source>
</evidence>
<gene>
    <name evidence="15" type="ORF">MUY27_05375</name>
</gene>
<dbReference type="SUPFAM" id="SSF49464">
    <property type="entry name" value="Carboxypeptidase regulatory domain-like"/>
    <property type="match status" value="1"/>
</dbReference>
<reference evidence="15" key="1">
    <citation type="submission" date="2022-04" db="EMBL/GenBank/DDBJ databases">
        <title>Mucilaginibacter sp. RS28 isolated from freshwater.</title>
        <authorList>
            <person name="Ko S.-R."/>
        </authorList>
    </citation>
    <scope>NUCLEOTIDE SEQUENCE</scope>
    <source>
        <strain evidence="15">RS28</strain>
    </source>
</reference>
<dbReference type="InterPro" id="IPR012910">
    <property type="entry name" value="Plug_dom"/>
</dbReference>
<keyword evidence="9 10" id="KW-0998">Cell outer membrane</keyword>
<dbReference type="Pfam" id="PF07715">
    <property type="entry name" value="Plug"/>
    <property type="match status" value="1"/>
</dbReference>
<dbReference type="Pfam" id="PF00593">
    <property type="entry name" value="TonB_dep_Rec_b-barrel"/>
    <property type="match status" value="1"/>
</dbReference>
<evidence type="ECO:0000256" key="1">
    <source>
        <dbReference type="ARBA" id="ARBA00004571"/>
    </source>
</evidence>
<dbReference type="InterPro" id="IPR000531">
    <property type="entry name" value="Beta-barrel_TonB"/>
</dbReference>
<evidence type="ECO:0000256" key="7">
    <source>
        <dbReference type="ARBA" id="ARBA00023136"/>
    </source>
</evidence>
<proteinExistence type="inferred from homology"/>
<dbReference type="RefSeq" id="WP_245128961.1">
    <property type="nucleotide sequence ID" value="NZ_JALJEJ010000002.1"/>
</dbReference>
<dbReference type="Proteomes" id="UP001139450">
    <property type="component" value="Unassembled WGS sequence"/>
</dbReference>
<dbReference type="SUPFAM" id="SSF56935">
    <property type="entry name" value="Porins"/>
    <property type="match status" value="1"/>
</dbReference>
<feature type="chain" id="PRO_5040892805" evidence="12">
    <location>
        <begin position="29"/>
        <end position="1004"/>
    </location>
</feature>
<dbReference type="GO" id="GO:0044718">
    <property type="term" value="P:siderophore transmembrane transport"/>
    <property type="evidence" value="ECO:0007669"/>
    <property type="project" value="TreeGrafter"/>
</dbReference>
<dbReference type="NCBIfam" id="TIGR04057">
    <property type="entry name" value="SusC_RagA_signa"/>
    <property type="match status" value="1"/>
</dbReference>
<dbReference type="AlphaFoldDB" id="A0A9X2B801"/>
<evidence type="ECO:0000256" key="8">
    <source>
        <dbReference type="ARBA" id="ARBA00023170"/>
    </source>
</evidence>
<dbReference type="InterPro" id="IPR023996">
    <property type="entry name" value="TonB-dep_OMP_SusC/RagA"/>
</dbReference>
<dbReference type="Gene3D" id="2.40.170.20">
    <property type="entry name" value="TonB-dependent receptor, beta-barrel domain"/>
    <property type="match status" value="1"/>
</dbReference>
<dbReference type="PANTHER" id="PTHR30069">
    <property type="entry name" value="TONB-DEPENDENT OUTER MEMBRANE RECEPTOR"/>
    <property type="match status" value="1"/>
</dbReference>
<feature type="signal peptide" evidence="12">
    <location>
        <begin position="1"/>
        <end position="28"/>
    </location>
</feature>
<evidence type="ECO:0000313" key="16">
    <source>
        <dbReference type="Proteomes" id="UP001139450"/>
    </source>
</evidence>
<evidence type="ECO:0000256" key="9">
    <source>
        <dbReference type="ARBA" id="ARBA00023237"/>
    </source>
</evidence>
<evidence type="ECO:0000256" key="2">
    <source>
        <dbReference type="ARBA" id="ARBA00022448"/>
    </source>
</evidence>
<dbReference type="Gene3D" id="2.60.40.1120">
    <property type="entry name" value="Carboxypeptidase-like, regulatory domain"/>
    <property type="match status" value="1"/>
</dbReference>